<feature type="transmembrane region" description="Helical" evidence="1">
    <location>
        <begin position="107"/>
        <end position="127"/>
    </location>
</feature>
<feature type="transmembrane region" description="Helical" evidence="1">
    <location>
        <begin position="156"/>
        <end position="174"/>
    </location>
</feature>
<keyword evidence="1" id="KW-1133">Transmembrane helix</keyword>
<dbReference type="RefSeq" id="WP_204467480.1">
    <property type="nucleotide sequence ID" value="NZ_JAFBCV010000011.1"/>
</dbReference>
<feature type="transmembrane region" description="Helical" evidence="1">
    <location>
        <begin position="7"/>
        <end position="26"/>
    </location>
</feature>
<reference evidence="2" key="1">
    <citation type="submission" date="2021-01" db="EMBL/GenBank/DDBJ databases">
        <title>Genomic Encyclopedia of Type Strains, Phase IV (KMG-IV): sequencing the most valuable type-strain genomes for metagenomic binning, comparative biology and taxonomic classification.</title>
        <authorList>
            <person name="Goeker M."/>
        </authorList>
    </citation>
    <scope>NUCLEOTIDE SEQUENCE</scope>
    <source>
        <strain evidence="2">DSM 21943</strain>
    </source>
</reference>
<comment type="caution">
    <text evidence="2">The sequence shown here is derived from an EMBL/GenBank/DDBJ whole genome shotgun (WGS) entry which is preliminary data.</text>
</comment>
<dbReference type="Proteomes" id="UP001179280">
    <property type="component" value="Unassembled WGS sequence"/>
</dbReference>
<keyword evidence="1" id="KW-0472">Membrane</keyword>
<dbReference type="EMBL" id="JAFBCV010000011">
    <property type="protein sequence ID" value="MBM7840059.1"/>
    <property type="molecule type" value="Genomic_DNA"/>
</dbReference>
<keyword evidence="3" id="KW-1185">Reference proteome</keyword>
<feature type="transmembrane region" description="Helical" evidence="1">
    <location>
        <begin position="204"/>
        <end position="224"/>
    </location>
</feature>
<organism evidence="2 3">
    <name type="scientific">Shouchella xiaoxiensis</name>
    <dbReference type="NCBI Taxonomy" id="766895"/>
    <lineage>
        <taxon>Bacteria</taxon>
        <taxon>Bacillati</taxon>
        <taxon>Bacillota</taxon>
        <taxon>Bacilli</taxon>
        <taxon>Bacillales</taxon>
        <taxon>Bacillaceae</taxon>
        <taxon>Shouchella</taxon>
    </lineage>
</organism>
<feature type="transmembrane region" description="Helical" evidence="1">
    <location>
        <begin position="230"/>
        <end position="249"/>
    </location>
</feature>
<feature type="transmembrane region" description="Helical" evidence="1">
    <location>
        <begin position="80"/>
        <end position="100"/>
    </location>
</feature>
<feature type="transmembrane region" description="Helical" evidence="1">
    <location>
        <begin position="32"/>
        <end position="48"/>
    </location>
</feature>
<keyword evidence="1" id="KW-0812">Transmembrane</keyword>
<name>A0ABS2SX47_9BACI</name>
<evidence type="ECO:0000313" key="3">
    <source>
        <dbReference type="Proteomes" id="UP001179280"/>
    </source>
</evidence>
<protein>
    <submittedName>
        <fullName evidence="2">Uncharacterized protein</fullName>
    </submittedName>
</protein>
<gene>
    <name evidence="2" type="ORF">JOC54_003339</name>
</gene>
<evidence type="ECO:0000313" key="2">
    <source>
        <dbReference type="EMBL" id="MBM7840059.1"/>
    </source>
</evidence>
<feature type="transmembrane region" description="Helical" evidence="1">
    <location>
        <begin position="133"/>
        <end position="151"/>
    </location>
</feature>
<sequence length="258" mass="29984">MNITFKGGSFLFLLVGALLIVTLFTAPANWSPLYVALFLLLSPFVLLLNKRYGYILYSSLMTVSILLIILLINLLETPEYLWFMYFWFPLLWWPISAFVGRYAKTTLFASVASLSIILYYVVLNVYMQTSFPWALFPAFALLWWPLSLAFAKNYKLYSIISSVFIASFFVSLNAITTPEIAWAIYPIFVVLWWPVALYFSQKPFLFSMIAFSMLSIFFVCVNYITSPATIWAVYPIFIAIWWPLSLYFFSYKKRQSVS</sequence>
<feature type="transmembrane region" description="Helical" evidence="1">
    <location>
        <begin position="180"/>
        <end position="199"/>
    </location>
</feature>
<accession>A0ABS2SX47</accession>
<proteinExistence type="predicted"/>
<feature type="transmembrane region" description="Helical" evidence="1">
    <location>
        <begin position="55"/>
        <end position="74"/>
    </location>
</feature>
<evidence type="ECO:0000256" key="1">
    <source>
        <dbReference type="SAM" id="Phobius"/>
    </source>
</evidence>